<dbReference type="AlphaFoldDB" id="A0AA88HXQ0"/>
<dbReference type="EMBL" id="JAVRJZ010000015">
    <property type="protein sequence ID" value="KAK2712907.1"/>
    <property type="molecule type" value="Genomic_DNA"/>
</dbReference>
<reference evidence="1" key="1">
    <citation type="submission" date="2023-07" db="EMBL/GenBank/DDBJ databases">
        <title>Chromosome-level genome assembly of Artemia franciscana.</title>
        <authorList>
            <person name="Jo E."/>
        </authorList>
    </citation>
    <scope>NUCLEOTIDE SEQUENCE</scope>
    <source>
        <tissue evidence="1">Whole body</tissue>
    </source>
</reference>
<dbReference type="Proteomes" id="UP001187531">
    <property type="component" value="Unassembled WGS sequence"/>
</dbReference>
<comment type="caution">
    <text evidence="1">The sequence shown here is derived from an EMBL/GenBank/DDBJ whole genome shotgun (WGS) entry which is preliminary data.</text>
</comment>
<organism evidence="1 2">
    <name type="scientific">Artemia franciscana</name>
    <name type="common">Brine shrimp</name>
    <name type="synonym">Artemia sanfranciscana</name>
    <dbReference type="NCBI Taxonomy" id="6661"/>
    <lineage>
        <taxon>Eukaryota</taxon>
        <taxon>Metazoa</taxon>
        <taxon>Ecdysozoa</taxon>
        <taxon>Arthropoda</taxon>
        <taxon>Crustacea</taxon>
        <taxon>Branchiopoda</taxon>
        <taxon>Anostraca</taxon>
        <taxon>Artemiidae</taxon>
        <taxon>Artemia</taxon>
    </lineage>
</organism>
<evidence type="ECO:0000313" key="1">
    <source>
        <dbReference type="EMBL" id="KAK2712907.1"/>
    </source>
</evidence>
<proteinExistence type="predicted"/>
<evidence type="ECO:0000313" key="2">
    <source>
        <dbReference type="Proteomes" id="UP001187531"/>
    </source>
</evidence>
<sequence length="803" mass="90199">MGNLNAERLQRLNSRIGTVHPPTGAQWESKLYPELDRKELDVQDVTYTAGFSNQLSPYGRPPTGTIEDVTPYKQTKIQWEVHNTSCAYFMGAWRKLGVAMPSFSQNVDGYYLDIAAVNFHTQRSCKCARINQQADPTRGSIHLLGWAVVHGYRLQYVVFIQNWSSIYEPMSCEWTYTKLKKWGLWALQTQIEKKARPRRGHDINTEIIVLDNTPVRITAENDGLTPAHLYAAARAPNHTQQGLVPVVCSKSRKIRRLKTASAKEGKPTAPNWIKVQCQQSAFGDHSIHGKGSAAPNKTKQLGGVTSNAITWMFSNLANNPQSRDCIKYDVNITQWEFSSMLEKYKSHDWSTDDQCQSVEPMAVLPMFADNGDPFVAVRVFFGEIVGAIHFDVGAIGSALSIAINENYHLCRSIASFVETNRHIGENSALYAKGWILAFLRAIVQLRVSVNPAYPIAWNVVGANFFHRGWADTDVIDNLRQDIEERRFVCLATDFHPGQLMCLQHLSRENAPMQQDPVEERPRINQINGFPVPIAVYYAGQAPPVPAIADFSANDMRSTLVRLAATRGEMYALVNGFMKACTLILQRRSLQGVPAVVCWFAATLERAVLFHWRVPRDFSPIWRWLQATELRKAQPGDELSTETRMNTRAINVSYNTEEYDTLVEQEMSQLLIVAAGFSQAMSLSISLALHGQNIGGNELNFVAGMASAEAHTLRNYCAQLFRGTRKDPPPLYQIASHELMMITEVVIDANMFVQGNWGAHFENIGPVNNNTQWAAVWGHRIPYLTNPSCDVMDDEVMAKPMGFL</sequence>
<gene>
    <name evidence="1" type="ORF">QYM36_011571</name>
</gene>
<keyword evidence="2" id="KW-1185">Reference proteome</keyword>
<accession>A0AA88HXQ0</accession>
<name>A0AA88HXQ0_ARTSF</name>
<protein>
    <submittedName>
        <fullName evidence="1">Uncharacterized protein</fullName>
    </submittedName>
</protein>